<feature type="compositionally biased region" description="Acidic residues" evidence="5">
    <location>
        <begin position="230"/>
        <end position="246"/>
    </location>
</feature>
<feature type="compositionally biased region" description="Basic and acidic residues" evidence="5">
    <location>
        <begin position="278"/>
        <end position="291"/>
    </location>
</feature>
<evidence type="ECO:0000256" key="4">
    <source>
        <dbReference type="ARBA" id="ARBA00023242"/>
    </source>
</evidence>
<feature type="compositionally biased region" description="Acidic residues" evidence="5">
    <location>
        <begin position="298"/>
        <end position="307"/>
    </location>
</feature>
<evidence type="ECO:0000313" key="7">
    <source>
        <dbReference type="RefSeq" id="XP_011302027.1"/>
    </source>
</evidence>
<dbReference type="RefSeq" id="XP_011302027.1">
    <property type="nucleotide sequence ID" value="XM_011303725.1"/>
</dbReference>
<name>A0A9R1T327_9HYME</name>
<dbReference type="KEGG" id="fas:105265911"/>
<comment type="similarity">
    <text evidence="2">Belongs to the NOP16 family.</text>
</comment>
<dbReference type="PANTHER" id="PTHR13243">
    <property type="entry name" value="HSPC111 PROTEIN-RELATED"/>
    <property type="match status" value="1"/>
</dbReference>
<evidence type="ECO:0000256" key="2">
    <source>
        <dbReference type="ARBA" id="ARBA00008479"/>
    </source>
</evidence>
<sequence length="342" mass="40157">MTKVRKVKRRKTYKVSINRKRLRNKLRKVPTITCPQIKQAWDTKKSTKTNLHQMGLAYDPNQILKVPNVKNAMIKKAKRQASGEISESEEEPVKKKIPKKVKVAQELEAEARAPRQRMFRLPKGQVLFLTYLMDKYGEDYEAMARDKKNHYQLTWRQIRQKINTFKNIPEQYSEYLVQSGEIVLEDPTSLAETKKKIAEENVQKYCVSKKKKEKKSVIGRWIEETMRDEDTFETEDTLQDEDEEDEGNKKNPGEKKLKLFPDDEENENFNGKRVQKNVRNEKKEKKREDLLQKLSSSDSEDSEELEGDDHGDGFRNLDDMSEEELSEDDILDDGEFVTDDSE</sequence>
<reference evidence="7" key="1">
    <citation type="submission" date="2025-08" db="UniProtKB">
        <authorList>
            <consortium name="RefSeq"/>
        </authorList>
    </citation>
    <scope>IDENTIFICATION</scope>
    <source>
        <strain evidence="7">USDA-PBARC FA_bdor</strain>
        <tissue evidence="7">Whole organism</tissue>
    </source>
</reference>
<evidence type="ECO:0000256" key="3">
    <source>
        <dbReference type="ARBA" id="ARBA00015522"/>
    </source>
</evidence>
<organism evidence="6 7">
    <name type="scientific">Fopius arisanus</name>
    <dbReference type="NCBI Taxonomy" id="64838"/>
    <lineage>
        <taxon>Eukaryota</taxon>
        <taxon>Metazoa</taxon>
        <taxon>Ecdysozoa</taxon>
        <taxon>Arthropoda</taxon>
        <taxon>Hexapoda</taxon>
        <taxon>Insecta</taxon>
        <taxon>Pterygota</taxon>
        <taxon>Neoptera</taxon>
        <taxon>Endopterygota</taxon>
        <taxon>Hymenoptera</taxon>
        <taxon>Apocrita</taxon>
        <taxon>Ichneumonoidea</taxon>
        <taxon>Braconidae</taxon>
        <taxon>Opiinae</taxon>
        <taxon>Fopius</taxon>
    </lineage>
</organism>
<feature type="region of interest" description="Disordered" evidence="5">
    <location>
        <begin position="228"/>
        <end position="342"/>
    </location>
</feature>
<dbReference type="Pfam" id="PF09420">
    <property type="entry name" value="Nop16"/>
    <property type="match status" value="1"/>
</dbReference>
<evidence type="ECO:0000256" key="1">
    <source>
        <dbReference type="ARBA" id="ARBA00004604"/>
    </source>
</evidence>
<feature type="compositionally biased region" description="Acidic residues" evidence="5">
    <location>
        <begin position="319"/>
        <end position="342"/>
    </location>
</feature>
<keyword evidence="4" id="KW-0539">Nucleus</keyword>
<dbReference type="InterPro" id="IPR019002">
    <property type="entry name" value="Ribosome_biogenesis_Nop16"/>
</dbReference>
<accession>A0A9R1T327</accession>
<evidence type="ECO:0000256" key="5">
    <source>
        <dbReference type="SAM" id="MobiDB-lite"/>
    </source>
</evidence>
<gene>
    <name evidence="7" type="primary">LOC105265911</name>
</gene>
<evidence type="ECO:0000313" key="6">
    <source>
        <dbReference type="Proteomes" id="UP000694866"/>
    </source>
</evidence>
<protein>
    <recommendedName>
        <fullName evidence="3">Nucleolar protein 16</fullName>
    </recommendedName>
</protein>
<dbReference type="PANTHER" id="PTHR13243:SF1">
    <property type="entry name" value="NUCLEOLAR PROTEIN 16"/>
    <property type="match status" value="1"/>
</dbReference>
<dbReference type="GO" id="GO:0005730">
    <property type="term" value="C:nucleolus"/>
    <property type="evidence" value="ECO:0007669"/>
    <property type="project" value="UniProtKB-SubCell"/>
</dbReference>
<comment type="subcellular location">
    <subcellularLocation>
        <location evidence="1">Nucleus</location>
        <location evidence="1">Nucleolus</location>
    </subcellularLocation>
</comment>
<keyword evidence="6" id="KW-1185">Reference proteome</keyword>
<dbReference type="GO" id="GO:0042273">
    <property type="term" value="P:ribosomal large subunit biogenesis"/>
    <property type="evidence" value="ECO:0007669"/>
    <property type="project" value="TreeGrafter"/>
</dbReference>
<dbReference type="OrthoDB" id="285729at2759"/>
<dbReference type="Proteomes" id="UP000694866">
    <property type="component" value="Unplaced"/>
</dbReference>
<feature type="compositionally biased region" description="Basic and acidic residues" evidence="5">
    <location>
        <begin position="247"/>
        <end position="261"/>
    </location>
</feature>
<dbReference type="AlphaFoldDB" id="A0A9R1T327"/>
<feature type="compositionally biased region" description="Basic and acidic residues" evidence="5">
    <location>
        <begin position="308"/>
        <end position="318"/>
    </location>
</feature>
<dbReference type="GeneID" id="105265911"/>
<proteinExistence type="inferred from homology"/>